<feature type="non-terminal residue" evidence="3">
    <location>
        <position position="233"/>
    </location>
</feature>
<dbReference type="CDD" id="cd00037">
    <property type="entry name" value="CLECT"/>
    <property type="match status" value="1"/>
</dbReference>
<dbReference type="Pfam" id="PF00059">
    <property type="entry name" value="Lectin_C"/>
    <property type="match status" value="1"/>
</dbReference>
<keyword evidence="1" id="KW-1015">Disulfide bond</keyword>
<dbReference type="InterPro" id="IPR018378">
    <property type="entry name" value="C-type_lectin_CS"/>
</dbReference>
<evidence type="ECO:0000313" key="4">
    <source>
        <dbReference type="Proteomes" id="UP001432027"/>
    </source>
</evidence>
<keyword evidence="4" id="KW-1185">Reference proteome</keyword>
<dbReference type="InterPro" id="IPR001304">
    <property type="entry name" value="C-type_lectin-like"/>
</dbReference>
<evidence type="ECO:0000313" key="3">
    <source>
        <dbReference type="EMBL" id="GMS91320.1"/>
    </source>
</evidence>
<dbReference type="SUPFAM" id="SSF56436">
    <property type="entry name" value="C-type lectin-like"/>
    <property type="match status" value="1"/>
</dbReference>
<dbReference type="InterPro" id="IPR050976">
    <property type="entry name" value="Snaclec"/>
</dbReference>
<gene>
    <name evidence="3" type="ORF">PENTCL1PPCAC_13495</name>
</gene>
<dbReference type="InterPro" id="IPR016186">
    <property type="entry name" value="C-type_lectin-like/link_sf"/>
</dbReference>
<organism evidence="3 4">
    <name type="scientific">Pristionchus entomophagus</name>
    <dbReference type="NCBI Taxonomy" id="358040"/>
    <lineage>
        <taxon>Eukaryota</taxon>
        <taxon>Metazoa</taxon>
        <taxon>Ecdysozoa</taxon>
        <taxon>Nematoda</taxon>
        <taxon>Chromadorea</taxon>
        <taxon>Rhabditida</taxon>
        <taxon>Rhabditina</taxon>
        <taxon>Diplogasteromorpha</taxon>
        <taxon>Diplogasteroidea</taxon>
        <taxon>Neodiplogasteridae</taxon>
        <taxon>Pristionchus</taxon>
    </lineage>
</organism>
<protein>
    <recommendedName>
        <fullName evidence="2">C-type lectin domain-containing protein</fullName>
    </recommendedName>
</protein>
<dbReference type="AlphaFoldDB" id="A0AAV5TEU7"/>
<dbReference type="InterPro" id="IPR016187">
    <property type="entry name" value="CTDL_fold"/>
</dbReference>
<dbReference type="SUPFAM" id="SSF49854">
    <property type="entry name" value="Spermadhesin, CUB domain"/>
    <property type="match status" value="1"/>
</dbReference>
<feature type="non-terminal residue" evidence="3">
    <location>
        <position position="1"/>
    </location>
</feature>
<dbReference type="InterPro" id="IPR035914">
    <property type="entry name" value="Sperma_CUB_dom_sf"/>
</dbReference>
<reference evidence="3" key="1">
    <citation type="submission" date="2023-10" db="EMBL/GenBank/DDBJ databases">
        <title>Genome assembly of Pristionchus species.</title>
        <authorList>
            <person name="Yoshida K."/>
            <person name="Sommer R.J."/>
        </authorList>
    </citation>
    <scope>NUCLEOTIDE SEQUENCE</scope>
    <source>
        <strain evidence="3">RS0144</strain>
    </source>
</reference>
<dbReference type="PROSITE" id="PS00615">
    <property type="entry name" value="C_TYPE_LECTIN_1"/>
    <property type="match status" value="1"/>
</dbReference>
<sequence length="233" mass="25273">THCKADTSGTADLFDIYCTKQLDQPVQNCDGCDSYEDDHEDGICFKVGGAAKSWQDGQDVCRKMGANLASIHNLQENSFVRRLAVSKGAVNAVFIGGVIAGKGNDFGWIDGSKWNYANFESGFPNTGHGDCLAMDTTNPSGQWINSKCSSDLPFACVRHTRDSTPRCSSGPWDEEQIINSPGFPFTSSTPCDFTLTVDSRKKVQIQVLLLEANSCCDHLTLSDGKIGEKIIAE</sequence>
<dbReference type="Gene3D" id="3.10.100.10">
    <property type="entry name" value="Mannose-Binding Protein A, subunit A"/>
    <property type="match status" value="1"/>
</dbReference>
<name>A0AAV5TEU7_9BILA</name>
<dbReference type="SMART" id="SM00034">
    <property type="entry name" value="CLECT"/>
    <property type="match status" value="1"/>
</dbReference>
<dbReference type="PANTHER" id="PTHR22991">
    <property type="entry name" value="PROTEIN CBG13490"/>
    <property type="match status" value="1"/>
</dbReference>
<proteinExistence type="predicted"/>
<feature type="domain" description="C-type lectin" evidence="2">
    <location>
        <begin position="40"/>
        <end position="157"/>
    </location>
</feature>
<dbReference type="PROSITE" id="PS50041">
    <property type="entry name" value="C_TYPE_LECTIN_2"/>
    <property type="match status" value="1"/>
</dbReference>
<evidence type="ECO:0000259" key="2">
    <source>
        <dbReference type="PROSITE" id="PS50041"/>
    </source>
</evidence>
<dbReference type="EMBL" id="BTSX01000003">
    <property type="protein sequence ID" value="GMS91320.1"/>
    <property type="molecule type" value="Genomic_DNA"/>
</dbReference>
<dbReference type="Proteomes" id="UP001432027">
    <property type="component" value="Unassembled WGS sequence"/>
</dbReference>
<dbReference type="PANTHER" id="PTHR22991:SF40">
    <property type="entry name" value="PROTEIN CBG13490"/>
    <property type="match status" value="1"/>
</dbReference>
<accession>A0AAV5TEU7</accession>
<evidence type="ECO:0000256" key="1">
    <source>
        <dbReference type="ARBA" id="ARBA00023157"/>
    </source>
</evidence>
<comment type="caution">
    <text evidence="3">The sequence shown here is derived from an EMBL/GenBank/DDBJ whole genome shotgun (WGS) entry which is preliminary data.</text>
</comment>